<proteinExistence type="predicted"/>
<dbReference type="Proteomes" id="UP001221898">
    <property type="component" value="Unassembled WGS sequence"/>
</dbReference>
<dbReference type="EMBL" id="JAINUG010000010">
    <property type="protein sequence ID" value="KAJ8415252.1"/>
    <property type="molecule type" value="Genomic_DNA"/>
</dbReference>
<protein>
    <submittedName>
        <fullName evidence="2">Uncharacterized protein</fullName>
    </submittedName>
</protein>
<organism evidence="2 3">
    <name type="scientific">Aldrovandia affinis</name>
    <dbReference type="NCBI Taxonomy" id="143900"/>
    <lineage>
        <taxon>Eukaryota</taxon>
        <taxon>Metazoa</taxon>
        <taxon>Chordata</taxon>
        <taxon>Craniata</taxon>
        <taxon>Vertebrata</taxon>
        <taxon>Euteleostomi</taxon>
        <taxon>Actinopterygii</taxon>
        <taxon>Neopterygii</taxon>
        <taxon>Teleostei</taxon>
        <taxon>Notacanthiformes</taxon>
        <taxon>Halosauridae</taxon>
        <taxon>Aldrovandia</taxon>
    </lineage>
</organism>
<sequence length="81" mass="8527">MPGRHLCLDVHPPPEAEPGEDRAAPPPGSGTLIKIDGTMNSSMYQDVFSKNPLPGSYTLAADVPSNKTTIPNICPKKQGNG</sequence>
<evidence type="ECO:0000256" key="1">
    <source>
        <dbReference type="SAM" id="MobiDB-lite"/>
    </source>
</evidence>
<name>A0AAD7T7G2_9TELE</name>
<accession>A0AAD7T7G2</accession>
<evidence type="ECO:0000313" key="2">
    <source>
        <dbReference type="EMBL" id="KAJ8415252.1"/>
    </source>
</evidence>
<evidence type="ECO:0000313" key="3">
    <source>
        <dbReference type="Proteomes" id="UP001221898"/>
    </source>
</evidence>
<feature type="compositionally biased region" description="Basic and acidic residues" evidence="1">
    <location>
        <begin position="1"/>
        <end position="23"/>
    </location>
</feature>
<gene>
    <name evidence="2" type="ORF">AAFF_G00009500</name>
</gene>
<keyword evidence="3" id="KW-1185">Reference proteome</keyword>
<feature type="region of interest" description="Disordered" evidence="1">
    <location>
        <begin position="1"/>
        <end position="29"/>
    </location>
</feature>
<reference evidence="2" key="1">
    <citation type="journal article" date="2023" name="Science">
        <title>Genome structures resolve the early diversification of teleost fishes.</title>
        <authorList>
            <person name="Parey E."/>
            <person name="Louis A."/>
            <person name="Montfort J."/>
            <person name="Bouchez O."/>
            <person name="Roques C."/>
            <person name="Iampietro C."/>
            <person name="Lluch J."/>
            <person name="Castinel A."/>
            <person name="Donnadieu C."/>
            <person name="Desvignes T."/>
            <person name="Floi Bucao C."/>
            <person name="Jouanno E."/>
            <person name="Wen M."/>
            <person name="Mejri S."/>
            <person name="Dirks R."/>
            <person name="Jansen H."/>
            <person name="Henkel C."/>
            <person name="Chen W.J."/>
            <person name="Zahm M."/>
            <person name="Cabau C."/>
            <person name="Klopp C."/>
            <person name="Thompson A.W."/>
            <person name="Robinson-Rechavi M."/>
            <person name="Braasch I."/>
            <person name="Lecointre G."/>
            <person name="Bobe J."/>
            <person name="Postlethwait J.H."/>
            <person name="Berthelot C."/>
            <person name="Roest Crollius H."/>
            <person name="Guiguen Y."/>
        </authorList>
    </citation>
    <scope>NUCLEOTIDE SEQUENCE</scope>
    <source>
        <strain evidence="2">NC1722</strain>
    </source>
</reference>
<dbReference type="AlphaFoldDB" id="A0AAD7T7G2"/>
<comment type="caution">
    <text evidence="2">The sequence shown here is derived from an EMBL/GenBank/DDBJ whole genome shotgun (WGS) entry which is preliminary data.</text>
</comment>